<gene>
    <name evidence="3" type="ORF">GIL414_LOCUS19602</name>
</gene>
<proteinExistence type="predicted"/>
<protein>
    <recommendedName>
        <fullName evidence="2">SDA1 N-terminal domain-containing protein</fullName>
    </recommendedName>
</protein>
<evidence type="ECO:0000256" key="1">
    <source>
        <dbReference type="SAM" id="Coils"/>
    </source>
</evidence>
<reference evidence="3" key="1">
    <citation type="submission" date="2021-02" db="EMBL/GenBank/DDBJ databases">
        <authorList>
            <person name="Nowell W R."/>
        </authorList>
    </citation>
    <scope>NUCLEOTIDE SEQUENCE</scope>
</reference>
<dbReference type="Pfam" id="PF08158">
    <property type="entry name" value="SDA1_HEAT"/>
    <property type="match status" value="1"/>
</dbReference>
<evidence type="ECO:0000313" key="4">
    <source>
        <dbReference type="Proteomes" id="UP000681720"/>
    </source>
</evidence>
<dbReference type="AlphaFoldDB" id="A0A8S2RCZ0"/>
<name>A0A8S2RCZ0_9BILA</name>
<feature type="coiled-coil region" evidence="1">
    <location>
        <begin position="19"/>
        <end position="46"/>
    </location>
</feature>
<keyword evidence="1" id="KW-0175">Coiled coil</keyword>
<evidence type="ECO:0000313" key="3">
    <source>
        <dbReference type="EMBL" id="CAF4152826.1"/>
    </source>
</evidence>
<feature type="domain" description="SDA1 N-terminal" evidence="2">
    <location>
        <begin position="4"/>
        <end position="61"/>
    </location>
</feature>
<accession>A0A8S2RCZ0</accession>
<feature type="non-terminal residue" evidence="3">
    <location>
        <position position="1"/>
    </location>
</feature>
<dbReference type="EMBL" id="CAJOBJ010010278">
    <property type="protein sequence ID" value="CAF4152826.1"/>
    <property type="molecule type" value="Genomic_DNA"/>
</dbReference>
<evidence type="ECO:0000259" key="2">
    <source>
        <dbReference type="Pfam" id="PF08158"/>
    </source>
</evidence>
<organism evidence="3 4">
    <name type="scientific">Rotaria magnacalcarata</name>
    <dbReference type="NCBI Taxonomy" id="392030"/>
    <lineage>
        <taxon>Eukaryota</taxon>
        <taxon>Metazoa</taxon>
        <taxon>Spiralia</taxon>
        <taxon>Gnathifera</taxon>
        <taxon>Rotifera</taxon>
        <taxon>Eurotatoria</taxon>
        <taxon>Bdelloidea</taxon>
        <taxon>Philodinida</taxon>
        <taxon>Philodinidae</taxon>
        <taxon>Rotaria</taxon>
    </lineage>
</organism>
<comment type="caution">
    <text evidence="3">The sequence shown here is derived from an EMBL/GenBank/DDBJ whole genome shotgun (WGS) entry which is preliminary data.</text>
</comment>
<dbReference type="InterPro" id="IPR012977">
    <property type="entry name" value="SDA1_N"/>
</dbReference>
<dbReference type="Proteomes" id="UP000681720">
    <property type="component" value="Unassembled WGS sequence"/>
</dbReference>
<sequence length="61" mass="7130">MMSDEKLTKKDILLGHRVGKKTSKRKKQTERALKALEKQKKKKKVEIFDYSALHLLYDAQG</sequence>